<organism evidence="1 2">
    <name type="scientific">Daphnia sinensis</name>
    <dbReference type="NCBI Taxonomy" id="1820382"/>
    <lineage>
        <taxon>Eukaryota</taxon>
        <taxon>Metazoa</taxon>
        <taxon>Ecdysozoa</taxon>
        <taxon>Arthropoda</taxon>
        <taxon>Crustacea</taxon>
        <taxon>Branchiopoda</taxon>
        <taxon>Diplostraca</taxon>
        <taxon>Cladocera</taxon>
        <taxon>Anomopoda</taxon>
        <taxon>Daphniidae</taxon>
        <taxon>Daphnia</taxon>
        <taxon>Daphnia similis group</taxon>
    </lineage>
</organism>
<name>A0AAD5KY28_9CRUS</name>
<protein>
    <submittedName>
        <fullName evidence="1">Uncharacterized protein</fullName>
    </submittedName>
</protein>
<gene>
    <name evidence="1" type="ORF">GHT06_022420</name>
</gene>
<dbReference type="EMBL" id="WJBH02000010">
    <property type="protein sequence ID" value="KAI9552083.1"/>
    <property type="molecule type" value="Genomic_DNA"/>
</dbReference>
<evidence type="ECO:0000313" key="2">
    <source>
        <dbReference type="Proteomes" id="UP000820818"/>
    </source>
</evidence>
<dbReference type="AlphaFoldDB" id="A0AAD5KY28"/>
<evidence type="ECO:0000313" key="1">
    <source>
        <dbReference type="EMBL" id="KAI9552083.1"/>
    </source>
</evidence>
<reference evidence="1 2" key="1">
    <citation type="submission" date="2022-05" db="EMBL/GenBank/DDBJ databases">
        <title>A multi-omics perspective on studying reproductive biology in Daphnia sinensis.</title>
        <authorList>
            <person name="Jia J."/>
        </authorList>
    </citation>
    <scope>NUCLEOTIDE SEQUENCE [LARGE SCALE GENOMIC DNA]</scope>
    <source>
        <strain evidence="1 2">WSL</strain>
    </source>
</reference>
<sequence>MDRVEEPQQSTTWSFFKKNVTANGSVVIAQINFSQSPVIDTIKKLKTRRRDTRHHSKNSLPRNTKSFVFHKLHFYGWRWTRTYSSSSCVGGGLVSLDVRGNIDVGNNSINCVAVEDTLRKNASHLVIQRTKSFSAFEVKNNVTINTVNDRERTAFHRIGADRRSRTRFVNFTSPLLVDDAEVDYLNDPLIKDVLSTPDVQGNIDCPDINGRNVDDFLHSDEGDRHIVQRRVRISNDLIINNLVMENGSFNSVNIITLFDQRTVNGRKLSDFVQIAGTTDIQSITGLMDIQHVTVEISRRFDDYVLNGRNLMEYLNVTESSHFDSLSLSENNPDLSIMSSRALRKNRAQVVPSRCCPALHSLHRTNWYA</sequence>
<comment type="caution">
    <text evidence="1">The sequence shown here is derived from an EMBL/GenBank/DDBJ whole genome shotgun (WGS) entry which is preliminary data.</text>
</comment>
<dbReference type="Proteomes" id="UP000820818">
    <property type="component" value="Linkage Group LG10"/>
</dbReference>
<keyword evidence="2" id="KW-1185">Reference proteome</keyword>
<accession>A0AAD5KY28</accession>
<proteinExistence type="predicted"/>